<sequence length="242" mass="28149">MSYQIDHIVLTILFAFAGLLGPMVAAIMMIFFDANNLFDDYKRRFANLNNISWFAMLLMISIIFTTLFVAVFISLLFGFPAEQLTISRLLLSMLPFALIAATFEELGWRSYGIDCLLAHRCLFVASCYFALLWGIWHVPLFFINQTYQHGLYELGPIYIINFFISIFPATIFANWLYYRCKRNIVAIILFHFMLVISAELLQIEPETKFIITLILLIISMLLIYLEQKIFFSRLTLSQHSLL</sequence>
<dbReference type="InterPro" id="IPR003675">
    <property type="entry name" value="Rce1/LyrA-like_dom"/>
</dbReference>
<feature type="transmembrane region" description="Helical" evidence="1">
    <location>
        <begin position="156"/>
        <end position="177"/>
    </location>
</feature>
<evidence type="ECO:0000313" key="4">
    <source>
        <dbReference type="Proteomes" id="UP001500171"/>
    </source>
</evidence>
<accession>A0ABP9N2Z0</accession>
<proteinExistence type="predicted"/>
<feature type="transmembrane region" description="Helical" evidence="1">
    <location>
        <begin position="209"/>
        <end position="225"/>
    </location>
</feature>
<gene>
    <name evidence="3" type="ORF">GCM10023211_10350</name>
</gene>
<keyword evidence="1" id="KW-0472">Membrane</keyword>
<feature type="transmembrane region" description="Helical" evidence="1">
    <location>
        <begin position="12"/>
        <end position="32"/>
    </location>
</feature>
<feature type="transmembrane region" description="Helical" evidence="1">
    <location>
        <begin position="53"/>
        <end position="79"/>
    </location>
</feature>
<dbReference type="PANTHER" id="PTHR35797:SF1">
    <property type="entry name" value="PROTEASE"/>
    <property type="match status" value="1"/>
</dbReference>
<keyword evidence="1" id="KW-1133">Transmembrane helix</keyword>
<evidence type="ECO:0000256" key="1">
    <source>
        <dbReference type="SAM" id="Phobius"/>
    </source>
</evidence>
<name>A0ABP9N2Z0_9GAMM</name>
<feature type="transmembrane region" description="Helical" evidence="1">
    <location>
        <begin position="184"/>
        <end position="203"/>
    </location>
</feature>
<organism evidence="3 4">
    <name type="scientific">Orbus sasakiae</name>
    <dbReference type="NCBI Taxonomy" id="1078475"/>
    <lineage>
        <taxon>Bacteria</taxon>
        <taxon>Pseudomonadati</taxon>
        <taxon>Pseudomonadota</taxon>
        <taxon>Gammaproteobacteria</taxon>
        <taxon>Orbales</taxon>
        <taxon>Orbaceae</taxon>
        <taxon>Orbus</taxon>
    </lineage>
</organism>
<comment type="caution">
    <text evidence="3">The sequence shown here is derived from an EMBL/GenBank/DDBJ whole genome shotgun (WGS) entry which is preliminary data.</text>
</comment>
<dbReference type="EMBL" id="BAABHY010000001">
    <property type="protein sequence ID" value="GAA5108263.1"/>
    <property type="molecule type" value="Genomic_DNA"/>
</dbReference>
<feature type="domain" description="CAAX prenyl protease 2/Lysostaphin resistance protein A-like" evidence="2">
    <location>
        <begin position="89"/>
        <end position="194"/>
    </location>
</feature>
<dbReference type="InterPro" id="IPR042150">
    <property type="entry name" value="MmRce1-like"/>
</dbReference>
<keyword evidence="1" id="KW-0812">Transmembrane</keyword>
<feature type="transmembrane region" description="Helical" evidence="1">
    <location>
        <begin position="115"/>
        <end position="136"/>
    </location>
</feature>
<dbReference type="Proteomes" id="UP001500171">
    <property type="component" value="Unassembled WGS sequence"/>
</dbReference>
<protein>
    <submittedName>
        <fullName evidence="3">Type II CAAX endopeptidase family protein</fullName>
    </submittedName>
</protein>
<evidence type="ECO:0000313" key="3">
    <source>
        <dbReference type="EMBL" id="GAA5108263.1"/>
    </source>
</evidence>
<dbReference type="Pfam" id="PF02517">
    <property type="entry name" value="Rce1-like"/>
    <property type="match status" value="1"/>
</dbReference>
<keyword evidence="4" id="KW-1185">Reference proteome</keyword>
<feature type="transmembrane region" description="Helical" evidence="1">
    <location>
        <begin position="85"/>
        <end position="103"/>
    </location>
</feature>
<reference evidence="4" key="1">
    <citation type="journal article" date="2019" name="Int. J. Syst. Evol. Microbiol.">
        <title>The Global Catalogue of Microorganisms (GCM) 10K type strain sequencing project: providing services to taxonomists for standard genome sequencing and annotation.</title>
        <authorList>
            <consortium name="The Broad Institute Genomics Platform"/>
            <consortium name="The Broad Institute Genome Sequencing Center for Infectious Disease"/>
            <person name="Wu L."/>
            <person name="Ma J."/>
        </authorList>
    </citation>
    <scope>NUCLEOTIDE SEQUENCE [LARGE SCALE GENOMIC DNA]</scope>
    <source>
        <strain evidence="4">JCM 18050</strain>
    </source>
</reference>
<evidence type="ECO:0000259" key="2">
    <source>
        <dbReference type="Pfam" id="PF02517"/>
    </source>
</evidence>
<dbReference type="PANTHER" id="PTHR35797">
    <property type="entry name" value="PROTEASE-RELATED"/>
    <property type="match status" value="1"/>
</dbReference>